<gene>
    <name evidence="4" type="ORF">CI531_22885</name>
    <name evidence="2" type="ORF">DMS94_22505</name>
    <name evidence="3" type="ORF">DOF78_17590</name>
    <name evidence="1" type="ORF">DOF85_22230</name>
</gene>
<dbReference type="EMBL" id="AAGAQC010000019">
    <property type="protein sequence ID" value="EBL9210634.1"/>
    <property type="molecule type" value="Genomic_DNA"/>
</dbReference>
<evidence type="ECO:0000313" key="2">
    <source>
        <dbReference type="EMBL" id="EBN2157048.1"/>
    </source>
</evidence>
<dbReference type="AlphaFoldDB" id="A0A5T7VTM1"/>
<evidence type="ECO:0000313" key="4">
    <source>
        <dbReference type="EMBL" id="EBT2271297.1"/>
    </source>
</evidence>
<protein>
    <submittedName>
        <fullName evidence="2">Uncharacterized protein</fullName>
    </submittedName>
</protein>
<comment type="caution">
    <text evidence="2">The sequence shown here is derived from an EMBL/GenBank/DDBJ whole genome shotgun (WGS) entry which is preliminary data.</text>
</comment>
<reference evidence="2" key="1">
    <citation type="submission" date="2018-06" db="EMBL/GenBank/DDBJ databases">
        <authorList>
            <consortium name="PulseNet: The National Subtyping Network for Foodborne Disease Surveillance"/>
            <person name="Tarr C.L."/>
            <person name="Trees E."/>
            <person name="Katz L.S."/>
            <person name="Carleton-Romer H.A."/>
            <person name="Stroika S."/>
            <person name="Kucerova Z."/>
            <person name="Roache K.F."/>
            <person name="Sabol A.L."/>
            <person name="Besser J."/>
            <person name="Gerner-Smidt P."/>
        </authorList>
    </citation>
    <scope>NUCLEOTIDE SEQUENCE</scope>
    <source>
        <strain evidence="4">PNUSAS018280</strain>
        <strain evidence="2">PNUSAS041911</strain>
        <strain evidence="1">PNUSAS042495</strain>
        <strain evidence="3">PNUSAS042910</strain>
    </source>
</reference>
<evidence type="ECO:0000313" key="1">
    <source>
        <dbReference type="EMBL" id="EBL9210634.1"/>
    </source>
</evidence>
<name>A0A5T7VTM1_SALER</name>
<dbReference type="EMBL" id="AAGFHZ010000018">
    <property type="protein sequence ID" value="EBN2828393.1"/>
    <property type="molecule type" value="Genomic_DNA"/>
</dbReference>
<proteinExistence type="predicted"/>
<sequence>METYLNTWLMGFAVETSGVEMMVYHLVSAETPELAEAGAMMMGRTWWENGKTVHEGYSWRWPHSDVWFNNIVLLDDVENSILRGLKFPDAWTATGAPDAPVLRDEWGNDWRDITR</sequence>
<dbReference type="EMBL" id="AAGYBI010000059">
    <property type="protein sequence ID" value="EBT2271297.1"/>
    <property type="molecule type" value="Genomic_DNA"/>
</dbReference>
<accession>A0A5T7VTM1</accession>
<dbReference type="EMBL" id="AAGFCB010000036">
    <property type="protein sequence ID" value="EBN2157048.1"/>
    <property type="molecule type" value="Genomic_DNA"/>
</dbReference>
<evidence type="ECO:0000313" key="3">
    <source>
        <dbReference type="EMBL" id="EBN2828393.1"/>
    </source>
</evidence>
<organism evidence="2">
    <name type="scientific">Salmonella enterica</name>
    <name type="common">Salmonella choleraesuis</name>
    <dbReference type="NCBI Taxonomy" id="28901"/>
    <lineage>
        <taxon>Bacteria</taxon>
        <taxon>Pseudomonadati</taxon>
        <taxon>Pseudomonadota</taxon>
        <taxon>Gammaproteobacteria</taxon>
        <taxon>Enterobacterales</taxon>
        <taxon>Enterobacteriaceae</taxon>
        <taxon>Salmonella</taxon>
    </lineage>
</organism>